<evidence type="ECO:0000256" key="1">
    <source>
        <dbReference type="ARBA" id="ARBA00007274"/>
    </source>
</evidence>
<dbReference type="CDD" id="cd03360">
    <property type="entry name" value="LbH_AT_putative"/>
    <property type="match status" value="1"/>
</dbReference>
<dbReference type="EMBL" id="CP127221">
    <property type="protein sequence ID" value="WIW95935.1"/>
    <property type="molecule type" value="Genomic_DNA"/>
</dbReference>
<dbReference type="AlphaFoldDB" id="A0A9Y2F5F5"/>
<organism evidence="5 6">
    <name type="scientific">Altererythrobacter rubellus</name>
    <dbReference type="NCBI Taxonomy" id="2173831"/>
    <lineage>
        <taxon>Bacteria</taxon>
        <taxon>Pseudomonadati</taxon>
        <taxon>Pseudomonadota</taxon>
        <taxon>Alphaproteobacteria</taxon>
        <taxon>Sphingomonadales</taxon>
        <taxon>Erythrobacteraceae</taxon>
        <taxon>Altererythrobacter</taxon>
    </lineage>
</organism>
<reference evidence="5 6" key="1">
    <citation type="submission" date="2023-06" db="EMBL/GenBank/DDBJ databases">
        <title>Altererythrobacter rubellus NBRC 112769 genome.</title>
        <authorList>
            <person name="Zhang K."/>
        </authorList>
    </citation>
    <scope>NUCLEOTIDE SEQUENCE [LARGE SCALE GENOMIC DNA]</scope>
    <source>
        <strain evidence="5 6">NBRC 112769</strain>
    </source>
</reference>
<proteinExistence type="inferred from homology"/>
<dbReference type="Gene3D" id="3.40.50.20">
    <property type="match status" value="1"/>
</dbReference>
<feature type="binding site" evidence="3">
    <location>
        <position position="69"/>
    </location>
    <ligand>
        <name>substrate</name>
    </ligand>
</feature>
<dbReference type="Proteomes" id="UP001231445">
    <property type="component" value="Chromosome"/>
</dbReference>
<dbReference type="InterPro" id="IPR050179">
    <property type="entry name" value="Trans_hexapeptide_repeat"/>
</dbReference>
<protein>
    <submittedName>
        <fullName evidence="5">Acetyltransferase</fullName>
    </submittedName>
</protein>
<dbReference type="InterPro" id="IPR011004">
    <property type="entry name" value="Trimer_LpxA-like_sf"/>
</dbReference>
<dbReference type="SUPFAM" id="SSF51161">
    <property type="entry name" value="Trimeric LpxA-like enzymes"/>
    <property type="match status" value="1"/>
</dbReference>
<dbReference type="InterPro" id="IPR041561">
    <property type="entry name" value="PglD_N"/>
</dbReference>
<name>A0A9Y2F5F5_9SPHN</name>
<evidence type="ECO:0000259" key="4">
    <source>
        <dbReference type="Pfam" id="PF17836"/>
    </source>
</evidence>
<dbReference type="Gene3D" id="2.160.10.10">
    <property type="entry name" value="Hexapeptide repeat proteins"/>
    <property type="match status" value="1"/>
</dbReference>
<comment type="similarity">
    <text evidence="1">Belongs to the transferase hexapeptide repeat family.</text>
</comment>
<accession>A0A9Y2F5F5</accession>
<dbReference type="Pfam" id="PF00132">
    <property type="entry name" value="Hexapep"/>
    <property type="match status" value="1"/>
</dbReference>
<feature type="active site" description="Proton acceptor" evidence="2">
    <location>
        <position position="142"/>
    </location>
</feature>
<evidence type="ECO:0000313" key="5">
    <source>
        <dbReference type="EMBL" id="WIW95935.1"/>
    </source>
</evidence>
<dbReference type="PANTHER" id="PTHR43300:SF7">
    <property type="entry name" value="UDP-N-ACETYLBACILLOSAMINE N-ACETYLTRANSFERASE"/>
    <property type="match status" value="1"/>
</dbReference>
<dbReference type="Pfam" id="PF17836">
    <property type="entry name" value="PglD_N"/>
    <property type="match status" value="1"/>
</dbReference>
<feature type="binding site" evidence="3">
    <location>
        <position position="151"/>
    </location>
    <ligand>
        <name>acetyl-CoA</name>
        <dbReference type="ChEBI" id="CHEBI:57288"/>
    </ligand>
</feature>
<keyword evidence="6" id="KW-1185">Reference proteome</keyword>
<dbReference type="InterPro" id="IPR001451">
    <property type="entry name" value="Hexapep"/>
</dbReference>
<dbReference type="NCBIfam" id="TIGR03570">
    <property type="entry name" value="NeuD_NnaD"/>
    <property type="match status" value="1"/>
</dbReference>
<feature type="domain" description="PglD N-terminal" evidence="4">
    <location>
        <begin position="8"/>
        <end position="69"/>
    </location>
</feature>
<sequence length="215" mass="21653">MMGRPHYLVIGAGGHARVVADALIAGGGEVIAFIDREPGAELLGRPVLSESRDLVEFDRAAIQLAIGVGGTRGGAPGILRAGLIERLSREGWMIADVIHPAAAISPSARLGEGVQVLARAVVQPNALIGDGTIVNTAAVVEHDAIVGSHCHISIGAILSGGVTVGANSHIGAGACIREGVTIGRDVTIGMGAVVLGDCPGGSVFFGNPAREANRT</sequence>
<dbReference type="PANTHER" id="PTHR43300">
    <property type="entry name" value="ACETYLTRANSFERASE"/>
    <property type="match status" value="1"/>
</dbReference>
<gene>
    <name evidence="5" type="ORF">QQX03_02170</name>
</gene>
<evidence type="ECO:0000256" key="3">
    <source>
        <dbReference type="PIRSR" id="PIRSR620019-2"/>
    </source>
</evidence>
<dbReference type="InterPro" id="IPR020019">
    <property type="entry name" value="AcTrfase_PglD-like"/>
</dbReference>
<feature type="site" description="Increases basicity of active site His" evidence="2">
    <location>
        <position position="143"/>
    </location>
</feature>
<dbReference type="RefSeq" id="WP_285976247.1">
    <property type="nucleotide sequence ID" value="NZ_CP127221.1"/>
</dbReference>
<evidence type="ECO:0000313" key="6">
    <source>
        <dbReference type="Proteomes" id="UP001231445"/>
    </source>
</evidence>
<evidence type="ECO:0000256" key="2">
    <source>
        <dbReference type="PIRSR" id="PIRSR620019-1"/>
    </source>
</evidence>
<dbReference type="KEGG" id="arue:QQX03_02170"/>